<feature type="domain" description="SAP" evidence="2">
    <location>
        <begin position="359"/>
        <end position="391"/>
    </location>
</feature>
<dbReference type="Gene3D" id="1.10.720.30">
    <property type="entry name" value="SAP domain"/>
    <property type="match status" value="1"/>
</dbReference>
<name>K0RTG2_THAOC</name>
<dbReference type="EMBL" id="AGNL01044293">
    <property type="protein sequence ID" value="EJK49977.1"/>
    <property type="molecule type" value="Genomic_DNA"/>
</dbReference>
<gene>
    <name evidence="3" type="ORF">THAOC_31095</name>
</gene>
<dbReference type="SUPFAM" id="SSF47323">
    <property type="entry name" value="Anticodon-binding domain of a subclass of class I aminoacyl-tRNA synthetases"/>
    <property type="match status" value="1"/>
</dbReference>
<keyword evidence="4" id="KW-1185">Reference proteome</keyword>
<evidence type="ECO:0000313" key="4">
    <source>
        <dbReference type="Proteomes" id="UP000266841"/>
    </source>
</evidence>
<organism evidence="3 4">
    <name type="scientific">Thalassiosira oceanica</name>
    <name type="common">Marine diatom</name>
    <dbReference type="NCBI Taxonomy" id="159749"/>
    <lineage>
        <taxon>Eukaryota</taxon>
        <taxon>Sar</taxon>
        <taxon>Stramenopiles</taxon>
        <taxon>Ochrophyta</taxon>
        <taxon>Bacillariophyta</taxon>
        <taxon>Coscinodiscophyceae</taxon>
        <taxon>Thalassiosirophycidae</taxon>
        <taxon>Thalassiosirales</taxon>
        <taxon>Thalassiosiraceae</taxon>
        <taxon>Thalassiosira</taxon>
    </lineage>
</organism>
<dbReference type="InterPro" id="IPR003034">
    <property type="entry name" value="SAP_dom"/>
</dbReference>
<feature type="compositionally biased region" description="Acidic residues" evidence="1">
    <location>
        <begin position="309"/>
        <end position="344"/>
    </location>
</feature>
<comment type="caution">
    <text evidence="3">The sequence shown here is derived from an EMBL/GenBank/DDBJ whole genome shotgun (WGS) entry which is preliminary data.</text>
</comment>
<dbReference type="Gene3D" id="1.20.120.1910">
    <property type="entry name" value="Cysteine-tRNA ligase, C-terminal anti-codon recognition domain"/>
    <property type="match status" value="1"/>
</dbReference>
<evidence type="ECO:0000313" key="3">
    <source>
        <dbReference type="EMBL" id="EJK49977.1"/>
    </source>
</evidence>
<feature type="region of interest" description="Disordered" evidence="1">
    <location>
        <begin position="369"/>
        <end position="391"/>
    </location>
</feature>
<dbReference type="InterPro" id="IPR009080">
    <property type="entry name" value="tRNAsynth_Ia_anticodon-bd"/>
</dbReference>
<protein>
    <recommendedName>
        <fullName evidence="2">SAP domain-containing protein</fullName>
    </recommendedName>
</protein>
<sequence length="391" mass="43920">MAVYSSSTEEVARKAGCSARLVGRVDGTLQTPWLDRVSSLGVMLVDSRAASCIPPRGRGRERQFNEHGHDYNQVGGPVNPDVCSLPESEIHDLIRTRMECKFERDFVQADDIEATLSGAGVEVHDGFKEWRADGDAWSRSNRNDNFRSRQATRGPKEYTQRGVGLGLSEEQIETVTDLVRERSEAKADYDYPRADSIFDRLRSEFNVNVDDRAGEWAVLSEEYIMSESTAFVPEKSVQAEIGKKLGERVLARKRRDFDLADAIREELLTDYVVEVDDQTKEWTIVSPPDGASWSDDDDDEDVNVVSKEEWEEDDDDDEDNLDGDFDAVFEDDDGIETLPEEDGGADSPPNDQNLDEAQLTSMTVPQLKEKLREAGKPVSGRKSELIERLLS</sequence>
<dbReference type="AlphaFoldDB" id="K0RTG2"/>
<accession>K0RTG2</accession>
<reference evidence="3 4" key="1">
    <citation type="journal article" date="2012" name="Genome Biol.">
        <title>Genome and low-iron response of an oceanic diatom adapted to chronic iron limitation.</title>
        <authorList>
            <person name="Lommer M."/>
            <person name="Specht M."/>
            <person name="Roy A.S."/>
            <person name="Kraemer L."/>
            <person name="Andreson R."/>
            <person name="Gutowska M.A."/>
            <person name="Wolf J."/>
            <person name="Bergner S.V."/>
            <person name="Schilhabel M.B."/>
            <person name="Klostermeier U.C."/>
            <person name="Beiko R.G."/>
            <person name="Rosenstiel P."/>
            <person name="Hippler M."/>
            <person name="Laroche J."/>
        </authorList>
    </citation>
    <scope>NUCLEOTIDE SEQUENCE [LARGE SCALE GENOMIC DNA]</scope>
    <source>
        <strain evidence="3 4">CCMP1005</strain>
    </source>
</reference>
<proteinExistence type="predicted"/>
<dbReference type="GO" id="GO:0004812">
    <property type="term" value="F:aminoacyl-tRNA ligase activity"/>
    <property type="evidence" value="ECO:0007669"/>
    <property type="project" value="InterPro"/>
</dbReference>
<dbReference type="GO" id="GO:0005524">
    <property type="term" value="F:ATP binding"/>
    <property type="evidence" value="ECO:0007669"/>
    <property type="project" value="InterPro"/>
</dbReference>
<dbReference type="PROSITE" id="PS50800">
    <property type="entry name" value="SAP"/>
    <property type="match status" value="1"/>
</dbReference>
<dbReference type="SUPFAM" id="SSF68906">
    <property type="entry name" value="SAP domain"/>
    <property type="match status" value="1"/>
</dbReference>
<dbReference type="GO" id="GO:0006418">
    <property type="term" value="P:tRNA aminoacylation for protein translation"/>
    <property type="evidence" value="ECO:0007669"/>
    <property type="project" value="InterPro"/>
</dbReference>
<dbReference type="Pfam" id="PF02037">
    <property type="entry name" value="SAP"/>
    <property type="match status" value="1"/>
</dbReference>
<dbReference type="eggNOG" id="ENOG502S9HY">
    <property type="taxonomic scope" value="Eukaryota"/>
</dbReference>
<dbReference type="InterPro" id="IPR036361">
    <property type="entry name" value="SAP_dom_sf"/>
</dbReference>
<dbReference type="Proteomes" id="UP000266841">
    <property type="component" value="Unassembled WGS sequence"/>
</dbReference>
<feature type="region of interest" description="Disordered" evidence="1">
    <location>
        <begin position="283"/>
        <end position="355"/>
    </location>
</feature>
<evidence type="ECO:0000256" key="1">
    <source>
        <dbReference type="SAM" id="MobiDB-lite"/>
    </source>
</evidence>
<dbReference type="SMART" id="SM00513">
    <property type="entry name" value="SAP"/>
    <property type="match status" value="1"/>
</dbReference>
<dbReference type="OrthoDB" id="47021at2759"/>
<evidence type="ECO:0000259" key="2">
    <source>
        <dbReference type="PROSITE" id="PS50800"/>
    </source>
</evidence>